<dbReference type="KEGG" id="abae:CL176_06470"/>
<feature type="transmembrane region" description="Helical" evidence="8">
    <location>
        <begin position="182"/>
        <end position="204"/>
    </location>
</feature>
<feature type="domain" description="ABC transmembrane type-1" evidence="9">
    <location>
        <begin position="70"/>
        <end position="258"/>
    </location>
</feature>
<dbReference type="PANTHER" id="PTHR43357">
    <property type="entry name" value="INNER MEMBRANE ABC TRANSPORTER PERMEASE PROTEIN YDCV"/>
    <property type="match status" value="1"/>
</dbReference>
<protein>
    <submittedName>
        <fullName evidence="10">Polyamine ABC transporter permease</fullName>
    </submittedName>
</protein>
<dbReference type="Proteomes" id="UP000263232">
    <property type="component" value="Chromosome"/>
</dbReference>
<name>A0A347WKR3_9LACT</name>
<keyword evidence="2 8" id="KW-0813">Transport</keyword>
<dbReference type="EMBL" id="CP023434">
    <property type="protein sequence ID" value="AXY25670.1"/>
    <property type="molecule type" value="Genomic_DNA"/>
</dbReference>
<evidence type="ECO:0000256" key="6">
    <source>
        <dbReference type="ARBA" id="ARBA00022989"/>
    </source>
</evidence>
<keyword evidence="7 8" id="KW-0472">Membrane</keyword>
<keyword evidence="5 8" id="KW-0812">Transmembrane</keyword>
<comment type="similarity">
    <text evidence="8">Belongs to the binding-protein-dependent transport system permease family.</text>
</comment>
<keyword evidence="11" id="KW-1185">Reference proteome</keyword>
<dbReference type="Pfam" id="PF00528">
    <property type="entry name" value="BPD_transp_1"/>
    <property type="match status" value="1"/>
</dbReference>
<dbReference type="PANTHER" id="PTHR43357:SF4">
    <property type="entry name" value="INNER MEMBRANE ABC TRANSPORTER PERMEASE PROTEIN YDCV"/>
    <property type="match status" value="1"/>
</dbReference>
<dbReference type="RefSeq" id="WP_118990573.1">
    <property type="nucleotide sequence ID" value="NZ_CP023434.1"/>
</dbReference>
<evidence type="ECO:0000256" key="4">
    <source>
        <dbReference type="ARBA" id="ARBA00022519"/>
    </source>
</evidence>
<dbReference type="SUPFAM" id="SSF161098">
    <property type="entry name" value="MetI-like"/>
    <property type="match status" value="1"/>
</dbReference>
<evidence type="ECO:0000256" key="5">
    <source>
        <dbReference type="ARBA" id="ARBA00022692"/>
    </source>
</evidence>
<organism evidence="10 11">
    <name type="scientific">Suicoccus acidiformans</name>
    <dbReference type="NCBI Taxonomy" id="2036206"/>
    <lineage>
        <taxon>Bacteria</taxon>
        <taxon>Bacillati</taxon>
        <taxon>Bacillota</taxon>
        <taxon>Bacilli</taxon>
        <taxon>Lactobacillales</taxon>
        <taxon>Aerococcaceae</taxon>
        <taxon>Suicoccus</taxon>
    </lineage>
</organism>
<feature type="transmembrane region" description="Helical" evidence="8">
    <location>
        <begin position="16"/>
        <end position="39"/>
    </location>
</feature>
<evidence type="ECO:0000313" key="11">
    <source>
        <dbReference type="Proteomes" id="UP000263232"/>
    </source>
</evidence>
<dbReference type="Gene3D" id="1.10.3720.10">
    <property type="entry name" value="MetI-like"/>
    <property type="match status" value="1"/>
</dbReference>
<keyword evidence="3" id="KW-1003">Cell membrane</keyword>
<reference evidence="10 11" key="1">
    <citation type="submission" date="2017-09" db="EMBL/GenBank/DDBJ databases">
        <title>Complete genome sequence of Oxytococcus suis strain ZY16052.</title>
        <authorList>
            <person name="Li F."/>
        </authorList>
    </citation>
    <scope>NUCLEOTIDE SEQUENCE [LARGE SCALE GENOMIC DNA]</scope>
    <source>
        <strain evidence="10 11">ZY16052</strain>
    </source>
</reference>
<keyword evidence="4" id="KW-0997">Cell inner membrane</keyword>
<feature type="transmembrane region" description="Helical" evidence="8">
    <location>
        <begin position="241"/>
        <end position="262"/>
    </location>
</feature>
<proteinExistence type="inferred from homology"/>
<keyword evidence="6 8" id="KW-1133">Transmembrane helix</keyword>
<gene>
    <name evidence="10" type="ORF">CL176_06470</name>
</gene>
<sequence length="273" mass="30725">MRRMYHSIGLKKFLEWIFFAIFILFFYGPLTHMIVISFAEDYTYPNPIPQTYGLKWWDYILSNPNLVESIITSLLLAIVVTFVSLAICLPAAYAIARHDFRGRNLVRASFLLTNAFPKMGIYTAMAVVFYKLNLMGTFTGVVLVHIVNTMMFMVWIPSGSFRSVHIQQEESARDVGASPFRVFFDITMPMAKPGIIVASLYTFLGSMEEAQGSLLVGLPNVHTMPSELYGLIQSYPETAGSVFAVILLIPSIIVLIVFRKYLSADALSKGMRD</sequence>
<evidence type="ECO:0000256" key="2">
    <source>
        <dbReference type="ARBA" id="ARBA00022448"/>
    </source>
</evidence>
<dbReference type="OrthoDB" id="9782004at2"/>
<feature type="transmembrane region" description="Helical" evidence="8">
    <location>
        <begin position="108"/>
        <end position="130"/>
    </location>
</feature>
<evidence type="ECO:0000256" key="8">
    <source>
        <dbReference type="RuleBase" id="RU363032"/>
    </source>
</evidence>
<evidence type="ECO:0000313" key="10">
    <source>
        <dbReference type="EMBL" id="AXY25670.1"/>
    </source>
</evidence>
<evidence type="ECO:0000256" key="1">
    <source>
        <dbReference type="ARBA" id="ARBA00004429"/>
    </source>
</evidence>
<dbReference type="PROSITE" id="PS50928">
    <property type="entry name" value="ABC_TM1"/>
    <property type="match status" value="1"/>
</dbReference>
<evidence type="ECO:0000259" key="9">
    <source>
        <dbReference type="PROSITE" id="PS50928"/>
    </source>
</evidence>
<accession>A0A347WKR3</accession>
<dbReference type="InterPro" id="IPR000515">
    <property type="entry name" value="MetI-like"/>
</dbReference>
<feature type="transmembrane region" description="Helical" evidence="8">
    <location>
        <begin position="142"/>
        <end position="161"/>
    </location>
</feature>
<dbReference type="AlphaFoldDB" id="A0A347WKR3"/>
<dbReference type="GO" id="GO:0005886">
    <property type="term" value="C:plasma membrane"/>
    <property type="evidence" value="ECO:0007669"/>
    <property type="project" value="UniProtKB-SubCell"/>
</dbReference>
<evidence type="ECO:0000256" key="3">
    <source>
        <dbReference type="ARBA" id="ARBA00022475"/>
    </source>
</evidence>
<dbReference type="InterPro" id="IPR035906">
    <property type="entry name" value="MetI-like_sf"/>
</dbReference>
<dbReference type="GO" id="GO:0055085">
    <property type="term" value="P:transmembrane transport"/>
    <property type="evidence" value="ECO:0007669"/>
    <property type="project" value="InterPro"/>
</dbReference>
<comment type="subcellular location">
    <subcellularLocation>
        <location evidence="1">Cell inner membrane</location>
        <topology evidence="1">Multi-pass membrane protein</topology>
    </subcellularLocation>
    <subcellularLocation>
        <location evidence="8">Cell membrane</location>
        <topology evidence="8">Multi-pass membrane protein</topology>
    </subcellularLocation>
</comment>
<dbReference type="CDD" id="cd06261">
    <property type="entry name" value="TM_PBP2"/>
    <property type="match status" value="1"/>
</dbReference>
<feature type="transmembrane region" description="Helical" evidence="8">
    <location>
        <begin position="70"/>
        <end position="96"/>
    </location>
</feature>
<evidence type="ECO:0000256" key="7">
    <source>
        <dbReference type="ARBA" id="ARBA00023136"/>
    </source>
</evidence>